<keyword evidence="2" id="KW-1185">Reference proteome</keyword>
<organism evidence="1 2">
    <name type="scientific">Cellvibrio mixtus</name>
    <dbReference type="NCBI Taxonomy" id="39650"/>
    <lineage>
        <taxon>Bacteria</taxon>
        <taxon>Pseudomonadati</taxon>
        <taxon>Pseudomonadota</taxon>
        <taxon>Gammaproteobacteria</taxon>
        <taxon>Cellvibrionales</taxon>
        <taxon>Cellvibrionaceae</taxon>
        <taxon>Cellvibrio</taxon>
    </lineage>
</organism>
<evidence type="ECO:0000313" key="1">
    <source>
        <dbReference type="EMBL" id="OZY86747.1"/>
    </source>
</evidence>
<reference evidence="2" key="1">
    <citation type="submission" date="2017-05" db="EMBL/GenBank/DDBJ databases">
        <authorList>
            <person name="Barney B.M."/>
        </authorList>
    </citation>
    <scope>NUCLEOTIDE SEQUENCE [LARGE SCALE GENOMIC DNA]</scope>
    <source>
        <strain evidence="2">PSBB022</strain>
    </source>
</reference>
<dbReference type="EMBL" id="NHNI01000001">
    <property type="protein sequence ID" value="OZY86747.1"/>
    <property type="molecule type" value="Genomic_DNA"/>
</dbReference>
<comment type="caution">
    <text evidence="1">The sequence shown here is derived from an EMBL/GenBank/DDBJ whole genome shotgun (WGS) entry which is preliminary data.</text>
</comment>
<protein>
    <submittedName>
        <fullName evidence="1">Uncharacterized protein</fullName>
    </submittedName>
</protein>
<sequence>MQQPPHKRLLDPDELFASREIRFQDRRESQYPLLMRLCSDFNFSVLQLQRKLFSHLSRKHVPGALEFVLATRDDTSQLWHSVSPGVATLKALDEYAKDYEVDLLHLQLFGEDIDVTQVNDGYY</sequence>
<gene>
    <name evidence="1" type="ORF">CBP51_06975</name>
</gene>
<dbReference type="AlphaFoldDB" id="A0A266QA28"/>
<dbReference type="RefSeq" id="WP_078045294.1">
    <property type="nucleotide sequence ID" value="NZ_NHNI01000001.1"/>
</dbReference>
<proteinExistence type="predicted"/>
<dbReference type="Proteomes" id="UP000216101">
    <property type="component" value="Unassembled WGS sequence"/>
</dbReference>
<evidence type="ECO:0000313" key="2">
    <source>
        <dbReference type="Proteomes" id="UP000216101"/>
    </source>
</evidence>
<accession>A0A266QA28</accession>
<name>A0A266QA28_9GAMM</name>